<dbReference type="NCBIfam" id="NF002825">
    <property type="entry name" value="PRK02999.1"/>
    <property type="match status" value="1"/>
</dbReference>
<dbReference type="Proteomes" id="UP000198778">
    <property type="component" value="Unassembled WGS sequence"/>
</dbReference>
<comment type="pathway">
    <text evidence="10 13">Carbohydrate metabolism; glyoxylate cycle; (S)-malate from isocitrate: step 2/2.</text>
</comment>
<comment type="similarity">
    <text evidence="10 13">Belongs to the malate synthase family. GlcB subfamily.</text>
</comment>
<keyword evidence="5 10" id="KW-0808">Transferase</keyword>
<evidence type="ECO:0000256" key="12">
    <source>
        <dbReference type="PIRSR" id="PIRSR601465-50"/>
    </source>
</evidence>
<evidence type="ECO:0000259" key="18">
    <source>
        <dbReference type="Pfam" id="PF20659"/>
    </source>
</evidence>
<dbReference type="HAMAP" id="MF_00641">
    <property type="entry name" value="Malate_synth_G"/>
    <property type="match status" value="1"/>
</dbReference>
<keyword evidence="3 10" id="KW-0963">Cytoplasm</keyword>
<evidence type="ECO:0000256" key="13">
    <source>
        <dbReference type="RuleBase" id="RU003572"/>
    </source>
</evidence>
<dbReference type="Pfam" id="PF20658">
    <property type="entry name" value="MSG_insertion"/>
    <property type="match status" value="1"/>
</dbReference>
<evidence type="ECO:0000259" key="15">
    <source>
        <dbReference type="Pfam" id="PF01274"/>
    </source>
</evidence>
<evidence type="ECO:0000256" key="4">
    <source>
        <dbReference type="ARBA" id="ARBA00022532"/>
    </source>
</evidence>
<evidence type="ECO:0000256" key="14">
    <source>
        <dbReference type="SAM" id="Coils"/>
    </source>
</evidence>
<dbReference type="Pfam" id="PF20659">
    <property type="entry name" value="MS_C"/>
    <property type="match status" value="1"/>
</dbReference>
<dbReference type="RefSeq" id="WP_090844683.1">
    <property type="nucleotide sequence ID" value="NZ_FNIL01000022.1"/>
</dbReference>
<comment type="subunit">
    <text evidence="10">Monomer.</text>
</comment>
<evidence type="ECO:0000256" key="5">
    <source>
        <dbReference type="ARBA" id="ARBA00022679"/>
    </source>
</evidence>
<dbReference type="AlphaFoldDB" id="A0A1H0L010"/>
<sequence>MEGFTSISSLFMKNELKQFLEKEVLPGTGVEPAALWEGIDEIVRELQPEIKQLLHKREELQQQLDQWHSEHPGVPSLSTYREFLKEIGYLEPEVEDFTVGTEKVDTEITAQAGPQLVVPLNNARYVINAANARWGSLYDALYGTDVLSPVEKGSAYNPERGEKVIAYAKQFLDETFPLESGSHQDVTEYLVRNNTLTAVLVQGEETVLQKEQFAGWQGEENAPKALLLKNNEMHAEVQIDRGHPIGKTDQAGVKDILVESATTTIVDAEDSVAAVDTEDKLEVYRNWLGLIKGDLTASFNKGGKEVRRSLAEDREYAAPSGEMLTLSGRSLLLIRNVGHLMTTEMLQTAAGEEVSEGIVDSVVTSLIAVHDVRKNGRYQNSKTGSIYIVKPKMHGSQEVALTNKLMQKIETLYQLPANTIKVGVMDEERRTSLNLKQCIKEVKDRIFFINTGFLDRTGDEIHTSFLGGPMIRKNEMKESSWLQSYEVSNVWTGLNTRLHEKGQIGKGMWPMPEEMKQMMEQKSGQISAGGNTAWVPSPTAASLHALHYHQLDARDIQRVKLTETAPENKMLEVPIEETPKWSKEEIQQELENNAQGILGYVVRWVEQGIGCSKVPNIDDIELMEDRATLRISSQHMANWLQHGIVKEAELKAVMKKMAKLVDQQNEGDPAYTPMTPDTESSIAFQAALELVLAGKNQPSGYTEPILHRRRKEFKAAQRTGEMVN</sequence>
<keyword evidence="6 10" id="KW-0479">Metal-binding</keyword>
<keyword evidence="2 10" id="KW-0329">Glyoxylate bypass</keyword>
<keyword evidence="14" id="KW-0175">Coiled coil</keyword>
<evidence type="ECO:0000313" key="19">
    <source>
        <dbReference type="EMBL" id="SDO61330.1"/>
    </source>
</evidence>
<dbReference type="InterPro" id="IPR048357">
    <property type="entry name" value="MSG_insertion"/>
</dbReference>
<dbReference type="OrthoDB" id="9762054at2"/>
<dbReference type="PANTHER" id="PTHR42739:SF1">
    <property type="entry name" value="MALATE SYNTHASE G"/>
    <property type="match status" value="1"/>
</dbReference>
<dbReference type="InterPro" id="IPR048356">
    <property type="entry name" value="MS_N"/>
</dbReference>
<comment type="subcellular location">
    <subcellularLocation>
        <location evidence="10 13">Cytoplasm</location>
    </subcellularLocation>
</comment>
<feature type="domain" description="Malate synthase N-terminal" evidence="16">
    <location>
        <begin position="16"/>
        <end position="73"/>
    </location>
</feature>
<dbReference type="InterPro" id="IPR044856">
    <property type="entry name" value="Malate_synth_C_sf"/>
</dbReference>
<feature type="binding site" evidence="10">
    <location>
        <position position="335"/>
    </location>
    <ligand>
        <name>glyoxylate</name>
        <dbReference type="ChEBI" id="CHEBI:36655"/>
    </ligand>
</feature>
<evidence type="ECO:0000256" key="1">
    <source>
        <dbReference type="ARBA" id="ARBA00001946"/>
    </source>
</evidence>
<dbReference type="STRING" id="745820.SAMN04488053_1223"/>
<feature type="binding site" evidence="10">
    <location>
        <begin position="452"/>
        <end position="455"/>
    </location>
    <ligand>
        <name>glyoxylate</name>
        <dbReference type="ChEBI" id="CHEBI:36655"/>
    </ligand>
</feature>
<keyword evidence="20" id="KW-1185">Reference proteome</keyword>
<dbReference type="UniPathway" id="UPA00703">
    <property type="reaction ID" value="UER00720"/>
</dbReference>
<protein>
    <recommendedName>
        <fullName evidence="10 11">Malate synthase G</fullName>
        <ecNumber evidence="10 11">2.3.3.9</ecNumber>
    </recommendedName>
</protein>
<dbReference type="InterPro" id="IPR046363">
    <property type="entry name" value="MS_N_TIM-barrel_dom"/>
</dbReference>
<comment type="catalytic activity">
    <reaction evidence="9 10 13">
        <text>glyoxylate + acetyl-CoA + H2O = (S)-malate + CoA + H(+)</text>
        <dbReference type="Rhea" id="RHEA:18181"/>
        <dbReference type="ChEBI" id="CHEBI:15377"/>
        <dbReference type="ChEBI" id="CHEBI:15378"/>
        <dbReference type="ChEBI" id="CHEBI:15589"/>
        <dbReference type="ChEBI" id="CHEBI:36655"/>
        <dbReference type="ChEBI" id="CHEBI:57287"/>
        <dbReference type="ChEBI" id="CHEBI:57288"/>
        <dbReference type="EC" id="2.3.3.9"/>
    </reaction>
</comment>
<dbReference type="Pfam" id="PF20656">
    <property type="entry name" value="MS_N"/>
    <property type="match status" value="1"/>
</dbReference>
<keyword evidence="4 10" id="KW-0816">Tricarboxylic acid cycle</keyword>
<keyword evidence="7 10" id="KW-0460">Magnesium</keyword>
<dbReference type="Gene3D" id="3.20.20.360">
    <property type="entry name" value="Malate synthase, domain 3"/>
    <property type="match status" value="2"/>
</dbReference>
<accession>A0A1H0L010</accession>
<comment type="cofactor">
    <cofactor evidence="1 10">
        <name>Mg(2+)</name>
        <dbReference type="ChEBI" id="CHEBI:18420"/>
    </cofactor>
</comment>
<reference evidence="20" key="1">
    <citation type="submission" date="2016-10" db="EMBL/GenBank/DDBJ databases">
        <authorList>
            <person name="Varghese N."/>
            <person name="Submissions S."/>
        </authorList>
    </citation>
    <scope>NUCLEOTIDE SEQUENCE [LARGE SCALE GENOMIC DNA]</scope>
    <source>
        <strain evidence="20">CGMCC 1.10369</strain>
    </source>
</reference>
<feature type="modified residue" description="Cysteine sulfenic acid (-SOH)" evidence="10">
    <location>
        <position position="611"/>
    </location>
</feature>
<feature type="active site" description="Proton acceptor" evidence="10 12">
    <location>
        <position position="335"/>
    </location>
</feature>
<dbReference type="Gene3D" id="1.20.1220.12">
    <property type="entry name" value="Malate synthase, domain III"/>
    <property type="match status" value="1"/>
</dbReference>
<evidence type="ECO:0000259" key="17">
    <source>
        <dbReference type="Pfam" id="PF20658"/>
    </source>
</evidence>
<feature type="binding site" evidence="10">
    <location>
        <position position="308"/>
    </location>
    <ligand>
        <name>acetyl-CoA</name>
        <dbReference type="ChEBI" id="CHEBI:57288"/>
    </ligand>
</feature>
<dbReference type="EMBL" id="FNIL01000022">
    <property type="protein sequence ID" value="SDO61330.1"/>
    <property type="molecule type" value="Genomic_DNA"/>
</dbReference>
<dbReference type="SUPFAM" id="SSF51645">
    <property type="entry name" value="Malate synthase G"/>
    <property type="match status" value="1"/>
</dbReference>
<evidence type="ECO:0000313" key="20">
    <source>
        <dbReference type="Proteomes" id="UP000198778"/>
    </source>
</evidence>
<evidence type="ECO:0000259" key="16">
    <source>
        <dbReference type="Pfam" id="PF20656"/>
    </source>
</evidence>
<feature type="binding site" evidence="10">
    <location>
        <position position="427"/>
    </location>
    <ligand>
        <name>glyoxylate</name>
        <dbReference type="ChEBI" id="CHEBI:36655"/>
    </ligand>
</feature>
<evidence type="ECO:0000256" key="9">
    <source>
        <dbReference type="ARBA" id="ARBA00047918"/>
    </source>
</evidence>
<dbReference type="InterPro" id="IPR001465">
    <property type="entry name" value="Malate_synthase_TIM"/>
</dbReference>
<organism evidence="19 20">
    <name type="scientific">Alkalicoccus daliensis</name>
    <dbReference type="NCBI Taxonomy" id="745820"/>
    <lineage>
        <taxon>Bacteria</taxon>
        <taxon>Bacillati</taxon>
        <taxon>Bacillota</taxon>
        <taxon>Bacilli</taxon>
        <taxon>Bacillales</taxon>
        <taxon>Bacillaceae</taxon>
        <taxon>Alkalicoccus</taxon>
    </lineage>
</organism>
<gene>
    <name evidence="10" type="primary">glcB</name>
    <name evidence="19" type="ORF">SAMN04488053_1223</name>
</gene>
<dbReference type="GO" id="GO:0000287">
    <property type="term" value="F:magnesium ion binding"/>
    <property type="evidence" value="ECO:0007669"/>
    <property type="project" value="TreeGrafter"/>
</dbReference>
<feature type="coiled-coil region" evidence="14">
    <location>
        <begin position="43"/>
        <end position="70"/>
    </location>
</feature>
<dbReference type="EC" id="2.3.3.9" evidence="10 11"/>
<feature type="binding site" evidence="10">
    <location>
        <position position="455"/>
    </location>
    <ligand>
        <name>Mg(2+)</name>
        <dbReference type="ChEBI" id="CHEBI:18420"/>
    </ligand>
</feature>
<feature type="domain" description="Malate synthase TIM barrel" evidence="15">
    <location>
        <begin position="332"/>
        <end position="557"/>
    </location>
</feature>
<comment type="function">
    <text evidence="10">Involved in the glycolate utilization. Catalyzes the condensation and subsequent hydrolysis of acetyl-coenzyme A (acetyl-CoA) and glyoxylate to form malate and CoA.</text>
</comment>
<dbReference type="InterPro" id="IPR011076">
    <property type="entry name" value="Malate_synth_sf"/>
</dbReference>
<dbReference type="InterPro" id="IPR006253">
    <property type="entry name" value="Malate_synthG"/>
</dbReference>
<feature type="binding site" evidence="10">
    <location>
        <position position="117"/>
    </location>
    <ligand>
        <name>acetyl-CoA</name>
        <dbReference type="ChEBI" id="CHEBI:57288"/>
    </ligand>
</feature>
<evidence type="ECO:0000256" key="10">
    <source>
        <dbReference type="HAMAP-Rule" id="MF_00641"/>
    </source>
</evidence>
<feature type="active site" description="Proton donor" evidence="10 12">
    <location>
        <position position="625"/>
    </location>
</feature>
<feature type="binding site" evidence="10">
    <location>
        <begin position="124"/>
        <end position="125"/>
    </location>
    <ligand>
        <name>acetyl-CoA</name>
        <dbReference type="ChEBI" id="CHEBI:57288"/>
    </ligand>
</feature>
<evidence type="ECO:0000256" key="3">
    <source>
        <dbReference type="ARBA" id="ARBA00022490"/>
    </source>
</evidence>
<feature type="domain" description="Malate synthase C-terminal" evidence="18">
    <location>
        <begin position="585"/>
        <end position="666"/>
    </location>
</feature>
<dbReference type="InterPro" id="IPR048355">
    <property type="entry name" value="MS_C"/>
</dbReference>
<dbReference type="PANTHER" id="PTHR42739">
    <property type="entry name" value="MALATE SYNTHASE G"/>
    <property type="match status" value="1"/>
</dbReference>
<keyword evidence="8 10" id="KW-0558">Oxidation</keyword>
<feature type="domain" description="Malate synthase G alpha-beta insertion" evidence="17">
    <location>
        <begin position="156"/>
        <end position="230"/>
    </location>
</feature>
<feature type="binding site" evidence="10">
    <location>
        <position position="536"/>
    </location>
    <ligand>
        <name>acetyl-CoA</name>
        <dbReference type="ChEBI" id="CHEBI:57288"/>
    </ligand>
</feature>
<proteinExistence type="inferred from homology"/>
<evidence type="ECO:0000256" key="8">
    <source>
        <dbReference type="ARBA" id="ARBA00023097"/>
    </source>
</evidence>
<name>A0A1H0L010_9BACI</name>
<dbReference type="GO" id="GO:0006099">
    <property type="term" value="P:tricarboxylic acid cycle"/>
    <property type="evidence" value="ECO:0007669"/>
    <property type="project" value="UniProtKB-KW"/>
</dbReference>
<comment type="caution">
    <text evidence="10">Lacks conserved residue(s) required for the propagation of feature annotation.</text>
</comment>
<dbReference type="GO" id="GO:0009436">
    <property type="term" value="P:glyoxylate catabolic process"/>
    <property type="evidence" value="ECO:0007669"/>
    <property type="project" value="TreeGrafter"/>
</dbReference>
<evidence type="ECO:0000256" key="11">
    <source>
        <dbReference type="NCBIfam" id="TIGR01345"/>
    </source>
</evidence>
<feature type="binding site" evidence="10">
    <location>
        <position position="427"/>
    </location>
    <ligand>
        <name>Mg(2+)</name>
        <dbReference type="ChEBI" id="CHEBI:18420"/>
    </ligand>
</feature>
<dbReference type="GO" id="GO:0006097">
    <property type="term" value="P:glyoxylate cycle"/>
    <property type="evidence" value="ECO:0007669"/>
    <property type="project" value="UniProtKB-UniRule"/>
</dbReference>
<dbReference type="NCBIfam" id="TIGR01345">
    <property type="entry name" value="malate_syn_G"/>
    <property type="match status" value="1"/>
</dbReference>
<evidence type="ECO:0000256" key="2">
    <source>
        <dbReference type="ARBA" id="ARBA00022435"/>
    </source>
</evidence>
<feature type="binding site" evidence="10">
    <location>
        <position position="271"/>
    </location>
    <ligand>
        <name>acetyl-CoA</name>
        <dbReference type="ChEBI" id="CHEBI:57288"/>
    </ligand>
</feature>
<dbReference type="Pfam" id="PF01274">
    <property type="entry name" value="MS_TIM-barrel"/>
    <property type="match status" value="1"/>
</dbReference>
<evidence type="ECO:0000256" key="7">
    <source>
        <dbReference type="ARBA" id="ARBA00022842"/>
    </source>
</evidence>
<dbReference type="GO" id="GO:0005829">
    <property type="term" value="C:cytosol"/>
    <property type="evidence" value="ECO:0007669"/>
    <property type="project" value="TreeGrafter"/>
</dbReference>
<evidence type="ECO:0000256" key="6">
    <source>
        <dbReference type="ARBA" id="ARBA00022723"/>
    </source>
</evidence>
<dbReference type="GO" id="GO:0004474">
    <property type="term" value="F:malate synthase activity"/>
    <property type="evidence" value="ECO:0007669"/>
    <property type="project" value="UniProtKB-UniRule"/>
</dbReference>